<protein>
    <submittedName>
        <fullName evidence="2">Coenzyme F420-0:L-glutamate ligase/coenzyme F420-1:gamma-L-glutamate ligase</fullName>
    </submittedName>
</protein>
<dbReference type="PANTHER" id="PTHR47917">
    <property type="match status" value="1"/>
</dbReference>
<keyword evidence="2" id="KW-0436">Ligase</keyword>
<dbReference type="SUPFAM" id="SSF144010">
    <property type="entry name" value="CofE-like"/>
    <property type="match status" value="1"/>
</dbReference>
<dbReference type="PANTHER" id="PTHR47917:SF1">
    <property type="entry name" value="COENZYME F420:L-GLUTAMATE LIGASE"/>
    <property type="match status" value="1"/>
</dbReference>
<proteinExistence type="predicted"/>
<gene>
    <name evidence="2" type="ORF">FHX52_3621</name>
</gene>
<dbReference type="Pfam" id="PF01996">
    <property type="entry name" value="F420_ligase"/>
    <property type="match status" value="1"/>
</dbReference>
<comment type="caution">
    <text evidence="2">The sequence shown here is derived from an EMBL/GenBank/DDBJ whole genome shotgun (WGS) entry which is preliminary data.</text>
</comment>
<dbReference type="AlphaFoldDB" id="A0A543PS43"/>
<name>A0A543PS43_9MICO</name>
<dbReference type="Proteomes" id="UP000320085">
    <property type="component" value="Unassembled WGS sequence"/>
</dbReference>
<evidence type="ECO:0000313" key="3">
    <source>
        <dbReference type="Proteomes" id="UP000320085"/>
    </source>
</evidence>
<dbReference type="RefSeq" id="WP_141823618.1">
    <property type="nucleotide sequence ID" value="NZ_BAAAQC010000012.1"/>
</dbReference>
<dbReference type="Gene3D" id="3.30.1330.100">
    <property type="entry name" value="CofE-like"/>
    <property type="match status" value="1"/>
</dbReference>
<dbReference type="InterPro" id="IPR002847">
    <property type="entry name" value="F420-0_gamma-glut_ligase-dom"/>
</dbReference>
<sequence length="356" mass="35960">MSGAVTITPLHGIPEVCLGDDLADLVDGGLRASGLTLADGDVVVVSSKVASKALGLVTDDPDKERVVAAESDGVVAERLSGGRLTRIVTAKAGPVMAAAGVDGSNTGERGGWLLLPHDPDGVCRTLHGELTRRHGVRLGVVLSDTAGRPWRAGQVDFALGAHGLRVLDDLRGAVDADGRDLSVTARALADEIAAAADLVKGKVLGVPVAVVRGLADVVLDEAAEVDRDGARGLVRTGPEDWFALGRVEAVRAALGVTAGSPLAARVGIPPAGPDTRTGAVSRAVRLALADDDDATADVGDDSVTLGADGPYALGRLVARLQAALSCDGLEGDPLAPAADGCSVVVRVRGADVLSRP</sequence>
<dbReference type="Gene3D" id="3.90.1660.10">
    <property type="entry name" value="CofE-like domain"/>
    <property type="match status" value="1"/>
</dbReference>
<accession>A0A543PS43</accession>
<dbReference type="EMBL" id="VFQF01000002">
    <property type="protein sequence ID" value="TQN46889.1"/>
    <property type="molecule type" value="Genomic_DNA"/>
</dbReference>
<dbReference type="GO" id="GO:0052618">
    <property type="term" value="F:coenzyme F420-0:L-glutamate ligase activity"/>
    <property type="evidence" value="ECO:0007669"/>
    <property type="project" value="TreeGrafter"/>
</dbReference>
<reference evidence="2 3" key="1">
    <citation type="submission" date="2019-06" db="EMBL/GenBank/DDBJ databases">
        <title>Sequencing the genomes of 1000 actinobacteria strains.</title>
        <authorList>
            <person name="Klenk H.-P."/>
        </authorList>
    </citation>
    <scope>NUCLEOTIDE SEQUENCE [LARGE SCALE GENOMIC DNA]</scope>
    <source>
        <strain evidence="2 3">DSM 21776</strain>
    </source>
</reference>
<dbReference type="OrthoDB" id="9788295at2"/>
<feature type="domain" description="Coenzyme F420:L-glutamate ligase-like" evidence="1">
    <location>
        <begin position="13"/>
        <end position="213"/>
    </location>
</feature>
<evidence type="ECO:0000313" key="2">
    <source>
        <dbReference type="EMBL" id="TQN46889.1"/>
    </source>
</evidence>
<organism evidence="2 3">
    <name type="scientific">Humibacillus xanthopallidus</name>
    <dbReference type="NCBI Taxonomy" id="412689"/>
    <lineage>
        <taxon>Bacteria</taxon>
        <taxon>Bacillati</taxon>
        <taxon>Actinomycetota</taxon>
        <taxon>Actinomycetes</taxon>
        <taxon>Micrococcales</taxon>
        <taxon>Intrasporangiaceae</taxon>
        <taxon>Humibacillus</taxon>
    </lineage>
</organism>
<evidence type="ECO:0000259" key="1">
    <source>
        <dbReference type="Pfam" id="PF01996"/>
    </source>
</evidence>